<evidence type="ECO:0000256" key="2">
    <source>
        <dbReference type="ARBA" id="ARBA00005336"/>
    </source>
</evidence>
<protein>
    <recommendedName>
        <fullName evidence="3">beta-N-acetylhexosaminidase</fullName>
        <ecNumber evidence="3">3.2.1.52</ecNumber>
    </recommendedName>
</protein>
<evidence type="ECO:0000259" key="6">
    <source>
        <dbReference type="Pfam" id="PF00933"/>
    </source>
</evidence>
<evidence type="ECO:0000313" key="7">
    <source>
        <dbReference type="EMBL" id="AZP04845.1"/>
    </source>
</evidence>
<dbReference type="OrthoDB" id="9805821at2"/>
<dbReference type="Pfam" id="PF00933">
    <property type="entry name" value="Glyco_hydro_3"/>
    <property type="match status" value="1"/>
</dbReference>
<dbReference type="GO" id="GO:0009254">
    <property type="term" value="P:peptidoglycan turnover"/>
    <property type="evidence" value="ECO:0007669"/>
    <property type="project" value="TreeGrafter"/>
</dbReference>
<comment type="similarity">
    <text evidence="2">Belongs to the glycosyl hydrolase 3 family.</text>
</comment>
<feature type="domain" description="Glycoside hydrolase family 3 N-terminal" evidence="6">
    <location>
        <begin position="28"/>
        <end position="347"/>
    </location>
</feature>
<dbReference type="InterPro" id="IPR017853">
    <property type="entry name" value="GH"/>
</dbReference>
<evidence type="ECO:0000256" key="4">
    <source>
        <dbReference type="ARBA" id="ARBA00022801"/>
    </source>
</evidence>
<dbReference type="Gene3D" id="3.40.50.1700">
    <property type="entry name" value="Glycoside hydrolase family 3 C-terminal domain"/>
    <property type="match status" value="1"/>
</dbReference>
<evidence type="ECO:0000313" key="8">
    <source>
        <dbReference type="Proteomes" id="UP000273326"/>
    </source>
</evidence>
<proteinExistence type="inferred from homology"/>
<dbReference type="AlphaFoldDB" id="A0A3S9HBV4"/>
<accession>A0A3S9HBV4</accession>
<dbReference type="InterPro" id="IPR001764">
    <property type="entry name" value="Glyco_hydro_3_N"/>
</dbReference>
<sequence length="564" mass="63463">MVNLTEKPYNLTEKEVQWVKETIEKMSIKEKIGQLFFHFFDNIEDEYVSSVIENYSIGGIRYNNETAQKLQKFINHAQSSSKVPLFIAANCDAGGNGAMKDGTYIASGAQVEASGSEELAYQVGLVSGREAKAIGVNWNFGPNADILFNWRNTIVNTRAHGSNPENVIKYDRAFIKGLNESDVLACLKHFPGDGVEERDQHLLLGVNDQSIEDWEETFGKVYQTAIDEGLPTIMAGQIALPNYQKQLVPGMTDQEVLPATLAPELITDLLKGKMNFNGLVVTDASHMIGMASSMKRRDYVPRAIAAGCDMFLFFNDLEEDFEFMLNGYKEGVITEERLQDALERILGLKAALNLHTKQEEGSLFAKEEELSIVGCQEHLNMQEQAAENSITLVKNTKNELPITPETHKRIKLYTLYGEEGGAFGFTKESQKVIIEELEKAGFEVHLHTNIERPKGKTVEYAENYDAAFVFADVQGYATENNVRIRWGASTSNEIPWYVHEVPTVFVSLNFTTHLTDVPMVKTYINAYKNSRAAIRLTIEKIMGLSEFKGNYNENVFCEMWQSRL</sequence>
<keyword evidence="4 7" id="KW-0378">Hydrolase</keyword>
<dbReference type="Gene3D" id="3.20.20.300">
    <property type="entry name" value="Glycoside hydrolase, family 3, N-terminal domain"/>
    <property type="match status" value="1"/>
</dbReference>
<reference evidence="8" key="1">
    <citation type="submission" date="2018-12" db="EMBL/GenBank/DDBJ databases">
        <title>Complete genome sequencing of Jeotgalibaca sp. H21T32.</title>
        <authorList>
            <person name="Bae J.-W."/>
            <person name="Lee S.-Y."/>
        </authorList>
    </citation>
    <scope>NUCLEOTIDE SEQUENCE [LARGE SCALE GENOMIC DNA]</scope>
    <source>
        <strain evidence="8">H21T32</strain>
    </source>
</reference>
<dbReference type="PANTHER" id="PTHR30480">
    <property type="entry name" value="BETA-HEXOSAMINIDASE-RELATED"/>
    <property type="match status" value="1"/>
</dbReference>
<evidence type="ECO:0000256" key="3">
    <source>
        <dbReference type="ARBA" id="ARBA00012663"/>
    </source>
</evidence>
<evidence type="ECO:0000256" key="5">
    <source>
        <dbReference type="ARBA" id="ARBA00023295"/>
    </source>
</evidence>
<dbReference type="GO" id="GO:0005975">
    <property type="term" value="P:carbohydrate metabolic process"/>
    <property type="evidence" value="ECO:0007669"/>
    <property type="project" value="InterPro"/>
</dbReference>
<comment type="catalytic activity">
    <reaction evidence="1">
        <text>Hydrolysis of terminal non-reducing N-acetyl-D-hexosamine residues in N-acetyl-beta-D-hexosaminides.</text>
        <dbReference type="EC" id="3.2.1.52"/>
    </reaction>
</comment>
<name>A0A3S9HBV4_9LACT</name>
<dbReference type="EMBL" id="CP034465">
    <property type="protein sequence ID" value="AZP04845.1"/>
    <property type="molecule type" value="Genomic_DNA"/>
</dbReference>
<keyword evidence="8" id="KW-1185">Reference proteome</keyword>
<dbReference type="KEGG" id="jeh:EJN90_09445"/>
<dbReference type="EC" id="3.2.1.52" evidence="3"/>
<dbReference type="RefSeq" id="WP_126110645.1">
    <property type="nucleotide sequence ID" value="NZ_CP034465.1"/>
</dbReference>
<organism evidence="7 8">
    <name type="scientific">Jeotgalibaca ciconiae</name>
    <dbReference type="NCBI Taxonomy" id="2496265"/>
    <lineage>
        <taxon>Bacteria</taxon>
        <taxon>Bacillati</taxon>
        <taxon>Bacillota</taxon>
        <taxon>Bacilli</taxon>
        <taxon>Lactobacillales</taxon>
        <taxon>Carnobacteriaceae</taxon>
        <taxon>Jeotgalibaca</taxon>
    </lineage>
</organism>
<dbReference type="PANTHER" id="PTHR30480:SF13">
    <property type="entry name" value="BETA-HEXOSAMINIDASE"/>
    <property type="match status" value="1"/>
</dbReference>
<dbReference type="GO" id="GO:0004563">
    <property type="term" value="F:beta-N-acetylhexosaminidase activity"/>
    <property type="evidence" value="ECO:0007669"/>
    <property type="project" value="UniProtKB-EC"/>
</dbReference>
<dbReference type="Proteomes" id="UP000273326">
    <property type="component" value="Chromosome"/>
</dbReference>
<gene>
    <name evidence="7" type="ORF">EJN90_09445</name>
</gene>
<dbReference type="InterPro" id="IPR050226">
    <property type="entry name" value="NagZ_Beta-hexosaminidase"/>
</dbReference>
<dbReference type="SUPFAM" id="SSF51445">
    <property type="entry name" value="(Trans)glycosidases"/>
    <property type="match status" value="1"/>
</dbReference>
<evidence type="ECO:0000256" key="1">
    <source>
        <dbReference type="ARBA" id="ARBA00001231"/>
    </source>
</evidence>
<keyword evidence="5" id="KW-0326">Glycosidase</keyword>
<dbReference type="InterPro" id="IPR036881">
    <property type="entry name" value="Glyco_hydro_3_C_sf"/>
</dbReference>
<dbReference type="InterPro" id="IPR036962">
    <property type="entry name" value="Glyco_hydro_3_N_sf"/>
</dbReference>